<feature type="region of interest" description="Disordered" evidence="3">
    <location>
        <begin position="775"/>
        <end position="821"/>
    </location>
</feature>
<dbReference type="InterPro" id="IPR005467">
    <property type="entry name" value="His_kinase_dom"/>
</dbReference>
<feature type="modified residue" description="4-aspartylphosphate" evidence="2">
    <location>
        <position position="701"/>
    </location>
</feature>
<sequence>MAWLLDPKGSLSLTDVLTPEKETAFTPYKPDSLPHHAATLWLRLTPEGKIPATPLALDLNTRIAGQLPGIPQVWLARPEAPTGTPVRPSSEGLYPLPNPLPEQTAIYIRVNGLPAPGFFPMLRAVSGLTVVDELGAQPQLMLLAVLLFICLLRGMTERREWRMWAALYIAAVWVQAFWGLPTTPAGEVSRWDMPGLLAPGVALLILPHVGRHMMRTRLHAPLIDMQFILLALLGILISVAPLVPGYAWTLQFLPLWPLFMLLLLPGTLAAWARHLPGAKRFLLICLLPPLSMLALFPLSRLLPQGLIDLLPSFLDGFMTPGVVSLIPLTGLTLSALIAALSPSPKLLPAPNRSTREAPKTGKAGVAALELGGFPETTPLDRLPVPGPEGALELASFAAPEAAGLDAPAVSPRRAPHPEALQAPLTAGMVEETLRAPLDALLRAISAVDQAPLSGEARRRTATLGVTARNLATAIGNMGRTSSRPNPAATERFDLNQLLLETHDAVSSLAESKNLGLSWFTAPHLPRCYEGNRSQLAAVLALLVESAVLATEHGTVQVRAQRVPESTDPGHLLFTVSDTGTGMPPLGRSTLALIRAWELAGPEGEHVSLESGPKGTSVSFSLHLTACAEDRPLPATPEAEDGAESPRPSGNLRIIVVSSVPANRQMLSFYLDELPHEIIEARSPEEAQKRYRRAPAALLIFDDDMPVDAVGSTVAALRVFEGEHSLPLASILALINNDEQIEALRRAGCTHFLRKPVTRKEVRILALRLAPVTRRPRDYAPEAKPEPETAPAPEAKPILPDLPDLSAPEAHKDTPERNASKPGLLASLFQRLRSSGTTASPAAPHEEEPLTLTEKTSEKPLKLSSVGEPMPISKADAMPSPQPRPRSNPLEERLKRAPSRSSAPENATEWVGEPMPIVKKDNAENNGTAPTPETVSPARPVSPSPAVPSAQDASAAPASTLSLGNDADEWVGEPMPIVRPLSLDPQTDDAPTPAVPETRPAESPLELNLPTALTPSASPAADASKDAEASEGDVLELGQPLSEPAATPKDAPLSLTGWEDIAFRKDAPARAGQAAEAPSSPASDVITLSQTITPSAEGAAHGTAQPLPDLFGDLPAPKDTGGDSLLEEAARLKPCAQGSRPTPSTGTLDIEDIVELAHPLPDGPKEEAQEEAALPPSPQEEQALPALSDDGAEKETDRLQPTPEAASAPTDNESAPFTPEKEDRGTETVPEEATDEDIRKLLTELDAALGRAIRAEQAGDAHAVCEAAGRIGQLAEHYDLRGLSDPARCLEEAACARKTAEIAQLIPDLVAAINRNRASFEED</sequence>
<evidence type="ECO:0000313" key="7">
    <source>
        <dbReference type="EMBL" id="HIW78040.1"/>
    </source>
</evidence>
<feature type="compositionally biased region" description="Basic and acidic residues" evidence="3">
    <location>
        <begin position="775"/>
        <end position="786"/>
    </location>
</feature>
<feature type="domain" description="Response regulatory" evidence="6">
    <location>
        <begin position="652"/>
        <end position="769"/>
    </location>
</feature>
<evidence type="ECO:0000256" key="3">
    <source>
        <dbReference type="SAM" id="MobiDB-lite"/>
    </source>
</evidence>
<dbReference type="SUPFAM" id="SSF52172">
    <property type="entry name" value="CheY-like"/>
    <property type="match status" value="1"/>
</dbReference>
<keyword evidence="4" id="KW-0812">Transmembrane</keyword>
<evidence type="ECO:0000259" key="5">
    <source>
        <dbReference type="PROSITE" id="PS50109"/>
    </source>
</evidence>
<feature type="compositionally biased region" description="Low complexity" evidence="3">
    <location>
        <begin position="946"/>
        <end position="958"/>
    </location>
</feature>
<dbReference type="PANTHER" id="PTHR45339:SF5">
    <property type="entry name" value="HISTIDINE KINASE"/>
    <property type="match status" value="1"/>
</dbReference>
<keyword evidence="1 2" id="KW-0597">Phosphoprotein</keyword>
<feature type="transmembrane region" description="Helical" evidence="4">
    <location>
        <begin position="281"/>
        <end position="302"/>
    </location>
</feature>
<evidence type="ECO:0000313" key="8">
    <source>
        <dbReference type="Proteomes" id="UP000824264"/>
    </source>
</evidence>
<accession>A0A9D1QZB2</accession>
<dbReference type="EMBL" id="DXGI01000099">
    <property type="protein sequence ID" value="HIW78040.1"/>
    <property type="molecule type" value="Genomic_DNA"/>
</dbReference>
<comment type="caution">
    <text evidence="7">The sequence shown here is derived from an EMBL/GenBank/DDBJ whole genome shotgun (WGS) entry which is preliminary data.</text>
</comment>
<keyword evidence="4" id="KW-0472">Membrane</keyword>
<dbReference type="GO" id="GO:0000160">
    <property type="term" value="P:phosphorelay signal transduction system"/>
    <property type="evidence" value="ECO:0007669"/>
    <property type="project" value="InterPro"/>
</dbReference>
<proteinExistence type="predicted"/>
<dbReference type="InterPro" id="IPR036890">
    <property type="entry name" value="HATPase_C_sf"/>
</dbReference>
<evidence type="ECO:0000259" key="6">
    <source>
        <dbReference type="PROSITE" id="PS50110"/>
    </source>
</evidence>
<dbReference type="InterPro" id="IPR001789">
    <property type="entry name" value="Sig_transdc_resp-reg_receiver"/>
</dbReference>
<organism evidence="7 8">
    <name type="scientific">Candidatus Bilophila faecipullorum</name>
    <dbReference type="NCBI Taxonomy" id="2838482"/>
    <lineage>
        <taxon>Bacteria</taxon>
        <taxon>Pseudomonadati</taxon>
        <taxon>Thermodesulfobacteriota</taxon>
        <taxon>Desulfovibrionia</taxon>
        <taxon>Desulfovibrionales</taxon>
        <taxon>Desulfovibrionaceae</taxon>
        <taxon>Bilophila</taxon>
    </lineage>
</organism>
<dbReference type="PROSITE" id="PS50110">
    <property type="entry name" value="RESPONSE_REGULATORY"/>
    <property type="match status" value="1"/>
</dbReference>
<feature type="compositionally biased region" description="Polar residues" evidence="3">
    <location>
        <begin position="1079"/>
        <end position="1093"/>
    </location>
</feature>
<gene>
    <name evidence="7" type="ORF">H9874_02700</name>
</gene>
<reference evidence="7" key="2">
    <citation type="submission" date="2021-04" db="EMBL/GenBank/DDBJ databases">
        <authorList>
            <person name="Gilroy R."/>
        </authorList>
    </citation>
    <scope>NUCLEOTIDE SEQUENCE</scope>
    <source>
        <strain evidence="7">ChiSxjej5B17-1746</strain>
    </source>
</reference>
<feature type="compositionally biased region" description="Polar residues" evidence="3">
    <location>
        <begin position="923"/>
        <end position="933"/>
    </location>
</feature>
<evidence type="ECO:0000256" key="1">
    <source>
        <dbReference type="ARBA" id="ARBA00022553"/>
    </source>
</evidence>
<feature type="transmembrane region" description="Helical" evidence="4">
    <location>
        <begin position="255"/>
        <end position="272"/>
    </location>
</feature>
<feature type="compositionally biased region" description="Low complexity" evidence="3">
    <location>
        <begin position="1008"/>
        <end position="1021"/>
    </location>
</feature>
<dbReference type="Gene3D" id="3.30.565.10">
    <property type="entry name" value="Histidine kinase-like ATPase, C-terminal domain"/>
    <property type="match status" value="1"/>
</dbReference>
<keyword evidence="4" id="KW-1133">Transmembrane helix</keyword>
<dbReference type="SUPFAM" id="SSF55874">
    <property type="entry name" value="ATPase domain of HSP90 chaperone/DNA topoisomerase II/histidine kinase"/>
    <property type="match status" value="1"/>
</dbReference>
<dbReference type="PROSITE" id="PS50109">
    <property type="entry name" value="HIS_KIN"/>
    <property type="match status" value="1"/>
</dbReference>
<feature type="region of interest" description="Disordered" evidence="3">
    <location>
        <begin position="834"/>
        <end position="1237"/>
    </location>
</feature>
<feature type="transmembrane region" description="Helical" evidence="4">
    <location>
        <begin position="134"/>
        <end position="152"/>
    </location>
</feature>
<dbReference type="InterPro" id="IPR011006">
    <property type="entry name" value="CheY-like_superfamily"/>
</dbReference>
<feature type="transmembrane region" description="Helical" evidence="4">
    <location>
        <begin position="222"/>
        <end position="243"/>
    </location>
</feature>
<reference evidence="7" key="1">
    <citation type="journal article" date="2021" name="PeerJ">
        <title>Extensive microbial diversity within the chicken gut microbiome revealed by metagenomics and culture.</title>
        <authorList>
            <person name="Gilroy R."/>
            <person name="Ravi A."/>
            <person name="Getino M."/>
            <person name="Pursley I."/>
            <person name="Horton D.L."/>
            <person name="Alikhan N.F."/>
            <person name="Baker D."/>
            <person name="Gharbi K."/>
            <person name="Hall N."/>
            <person name="Watson M."/>
            <person name="Adriaenssens E.M."/>
            <person name="Foster-Nyarko E."/>
            <person name="Jarju S."/>
            <person name="Secka A."/>
            <person name="Antonio M."/>
            <person name="Oren A."/>
            <person name="Chaudhuri R.R."/>
            <person name="La Ragione R."/>
            <person name="Hildebrand F."/>
            <person name="Pallen M.J."/>
        </authorList>
    </citation>
    <scope>NUCLEOTIDE SEQUENCE</scope>
    <source>
        <strain evidence="7">ChiSxjej5B17-1746</strain>
    </source>
</reference>
<evidence type="ECO:0000256" key="4">
    <source>
        <dbReference type="SAM" id="Phobius"/>
    </source>
</evidence>
<feature type="domain" description="Histidine kinase" evidence="5">
    <location>
        <begin position="428"/>
        <end position="625"/>
    </location>
</feature>
<dbReference type="PANTHER" id="PTHR45339">
    <property type="entry name" value="HYBRID SIGNAL TRANSDUCTION HISTIDINE KINASE J"/>
    <property type="match status" value="1"/>
</dbReference>
<feature type="transmembrane region" description="Helical" evidence="4">
    <location>
        <begin position="193"/>
        <end position="210"/>
    </location>
</feature>
<evidence type="ECO:0000256" key="2">
    <source>
        <dbReference type="PROSITE-ProRule" id="PRU00169"/>
    </source>
</evidence>
<dbReference type="Gene3D" id="3.40.50.2300">
    <property type="match status" value="1"/>
</dbReference>
<feature type="compositionally biased region" description="Basic and acidic residues" evidence="3">
    <location>
        <begin position="808"/>
        <end position="818"/>
    </location>
</feature>
<dbReference type="Proteomes" id="UP000824264">
    <property type="component" value="Unassembled WGS sequence"/>
</dbReference>
<protein>
    <submittedName>
        <fullName evidence="7">Molecular chaperone Hsp90</fullName>
    </submittedName>
</protein>
<feature type="transmembrane region" description="Helical" evidence="4">
    <location>
        <begin position="164"/>
        <end position="181"/>
    </location>
</feature>
<name>A0A9D1QZB2_9BACT</name>